<proteinExistence type="predicted"/>
<dbReference type="EMBL" id="CACVAU010000067">
    <property type="protein sequence ID" value="CAA6823050.1"/>
    <property type="molecule type" value="Genomic_DNA"/>
</dbReference>
<organism evidence="1">
    <name type="scientific">uncultured Sulfurovum sp</name>
    <dbReference type="NCBI Taxonomy" id="269237"/>
    <lineage>
        <taxon>Bacteria</taxon>
        <taxon>Pseudomonadati</taxon>
        <taxon>Campylobacterota</taxon>
        <taxon>Epsilonproteobacteria</taxon>
        <taxon>Campylobacterales</taxon>
        <taxon>Sulfurovaceae</taxon>
        <taxon>Sulfurovum</taxon>
        <taxon>environmental samples</taxon>
    </lineage>
</organism>
<reference evidence="1" key="1">
    <citation type="submission" date="2020-01" db="EMBL/GenBank/DDBJ databases">
        <authorList>
            <person name="Meier V. D."/>
            <person name="Meier V D."/>
        </authorList>
    </citation>
    <scope>NUCLEOTIDE SEQUENCE</scope>
    <source>
        <strain evidence="1">HLG_WM_MAG_05</strain>
    </source>
</reference>
<name>A0A6S6U1H4_9BACT</name>
<gene>
    <name evidence="1" type="ORF">HELGO_WM48388</name>
</gene>
<sequence>KQKNEQYKKAMMAASKDKLYLQDMQEIETSFKYADSEKI</sequence>
<protein>
    <submittedName>
        <fullName evidence="1">Uncharacterized protein</fullName>
    </submittedName>
</protein>
<evidence type="ECO:0000313" key="1">
    <source>
        <dbReference type="EMBL" id="CAA6823050.1"/>
    </source>
</evidence>
<accession>A0A6S6U1H4</accession>
<feature type="non-terminal residue" evidence="1">
    <location>
        <position position="1"/>
    </location>
</feature>
<dbReference type="AlphaFoldDB" id="A0A6S6U1H4"/>